<dbReference type="EMBL" id="KZ819669">
    <property type="protein sequence ID" value="PWN27268.1"/>
    <property type="molecule type" value="Genomic_DNA"/>
</dbReference>
<feature type="domain" description="DUF7928" evidence="3">
    <location>
        <begin position="1"/>
        <end position="143"/>
    </location>
</feature>
<gene>
    <name evidence="4" type="ORF">BDZ90DRAFT_220834</name>
</gene>
<keyword evidence="5" id="KW-1185">Reference proteome</keyword>
<proteinExistence type="predicted"/>
<evidence type="ECO:0000313" key="5">
    <source>
        <dbReference type="Proteomes" id="UP000245884"/>
    </source>
</evidence>
<dbReference type="PANTHER" id="PTHR35408">
    <property type="entry name" value="CHROMOSOME 15, WHOLE GENOME SHOTGUN SEQUENCE"/>
    <property type="match status" value="1"/>
</dbReference>
<dbReference type="PANTHER" id="PTHR35408:SF3">
    <property type="entry name" value="GLYCOSYLTRANSFERASE 2-LIKE DOMAIN-CONTAINING PROTEIN"/>
    <property type="match status" value="1"/>
</dbReference>
<protein>
    <submittedName>
        <fullName evidence="4">Uncharacterized protein</fullName>
    </submittedName>
</protein>
<feature type="transmembrane region" description="Helical" evidence="1">
    <location>
        <begin position="654"/>
        <end position="676"/>
    </location>
</feature>
<feature type="transmembrane region" description="Helical" evidence="1">
    <location>
        <begin position="248"/>
        <end position="273"/>
    </location>
</feature>
<feature type="transmembrane region" description="Helical" evidence="1">
    <location>
        <begin position="727"/>
        <end position="748"/>
    </location>
</feature>
<dbReference type="STRING" id="1569628.A0A316UR55"/>
<dbReference type="RefSeq" id="XP_025361880.1">
    <property type="nucleotide sequence ID" value="XM_025504447.1"/>
</dbReference>
<feature type="domain" description="Glycosyltransferase 2-like" evidence="2">
    <location>
        <begin position="457"/>
        <end position="669"/>
    </location>
</feature>
<organism evidence="4 5">
    <name type="scientific">Jaminaea rosea</name>
    <dbReference type="NCBI Taxonomy" id="1569628"/>
    <lineage>
        <taxon>Eukaryota</taxon>
        <taxon>Fungi</taxon>
        <taxon>Dikarya</taxon>
        <taxon>Basidiomycota</taxon>
        <taxon>Ustilaginomycotina</taxon>
        <taxon>Exobasidiomycetes</taxon>
        <taxon>Microstromatales</taxon>
        <taxon>Microstromatales incertae sedis</taxon>
        <taxon>Jaminaea</taxon>
    </lineage>
</organism>
<feature type="transmembrane region" description="Helical" evidence="1">
    <location>
        <begin position="810"/>
        <end position="833"/>
    </location>
</feature>
<dbReference type="InterPro" id="IPR029044">
    <property type="entry name" value="Nucleotide-diphossugar_trans"/>
</dbReference>
<keyword evidence="1" id="KW-0812">Transmembrane</keyword>
<keyword evidence="1" id="KW-0472">Membrane</keyword>
<feature type="transmembrane region" description="Helical" evidence="1">
    <location>
        <begin position="781"/>
        <end position="798"/>
    </location>
</feature>
<keyword evidence="1" id="KW-1133">Transmembrane helix</keyword>
<dbReference type="Pfam" id="PF13632">
    <property type="entry name" value="Glyco_trans_2_3"/>
    <property type="match status" value="1"/>
</dbReference>
<dbReference type="InterPro" id="IPR057688">
    <property type="entry name" value="DUF7928"/>
</dbReference>
<evidence type="ECO:0000313" key="4">
    <source>
        <dbReference type="EMBL" id="PWN27268.1"/>
    </source>
</evidence>
<dbReference type="SUPFAM" id="SSF53448">
    <property type="entry name" value="Nucleotide-diphospho-sugar transferases"/>
    <property type="match status" value="1"/>
</dbReference>
<name>A0A316UR55_9BASI</name>
<accession>A0A316UR55</accession>
<dbReference type="Pfam" id="PF25550">
    <property type="entry name" value="DUF7928"/>
    <property type="match status" value="1"/>
</dbReference>
<dbReference type="AlphaFoldDB" id="A0A316UR55"/>
<dbReference type="Proteomes" id="UP000245884">
    <property type="component" value="Unassembled WGS sequence"/>
</dbReference>
<dbReference type="InterPro" id="IPR001173">
    <property type="entry name" value="Glyco_trans_2-like"/>
</dbReference>
<sequence>MARSIFTFASTRRFFSDREDVWNGVALRLAKGDYAVCPPTDPRLDDWTAAIAVLNCEAAITITSTVVAGVLHFLPVDVTEVALSPTERVQVVQSTADLVKARKAQGAAFIQGEDRLVVWADKVADLAAKAEAIDVKMVQYIWLLATGKSINLPSMAPRINCASPSERTSVYAPPLEEAKNHRQSGSVDEKDDFADDDLEASAAPAERKTLLLAPIIHGLGAALNLVLQGNLIRILLLESGQDHQWMRLALAAIVPAILAISLFFTENIIGGLFQIFGPIKQMSANTRYYSGKAPKRIKSGPLPHITIQMPVYKESLEEVLIPTIESLNVAISTYELQGGTASILVSEDGLLVVSEEEREKRLDYYERQQIAWVARPGHNVDGYVRKGRFKKASNLNFTCLISLHVEELMDERRPQFGQDEIWTDEDESRLYDECFAIALAAAHPLAKGAGNVRIGELILMIDCDTRVPRDCFLDAASEMAQSPDVAILQHCSGVMEVTKDNYFEAGIAFFTRTVNFAISFVVSNGDLAPFMGHNAFLRWSALQEAAEVDPDDGVRKIWAETTVSEDFEITLRLLMKKYIIRWATYSDCEFKEGVSLTCDDELNRWQKYAFGVSELVFRPLKYWWKGPITPIYRRFLWAKGIPWHSKFCSTSYIFSYYAIACAMPLTIALTLIQGWFAPTLDLVFLQPFKVFVAIVVVFNGLCMFGFVAAKFRSRRQKLWPAIREHVVWMPFMTIFFTGLSYHVLTAVLSHPVGYNMTWGSTNKSLEQSNFFVEVPAIFRRYWKMIIACVLTIIGFAVLNSPEIVPLEWQLIGGATLLWCPMWLAGMHLVYHVALNPQLLRFSF</sequence>
<dbReference type="GeneID" id="37026270"/>
<feature type="transmembrane region" description="Helical" evidence="1">
    <location>
        <begin position="688"/>
        <end position="707"/>
    </location>
</feature>
<reference evidence="4 5" key="1">
    <citation type="journal article" date="2018" name="Mol. Biol. Evol.">
        <title>Broad Genomic Sampling Reveals a Smut Pathogenic Ancestry of the Fungal Clade Ustilaginomycotina.</title>
        <authorList>
            <person name="Kijpornyongpan T."/>
            <person name="Mondo S.J."/>
            <person name="Barry K."/>
            <person name="Sandor L."/>
            <person name="Lee J."/>
            <person name="Lipzen A."/>
            <person name="Pangilinan J."/>
            <person name="LaButti K."/>
            <person name="Hainaut M."/>
            <person name="Henrissat B."/>
            <person name="Grigoriev I.V."/>
            <person name="Spatafora J.W."/>
            <person name="Aime M.C."/>
        </authorList>
    </citation>
    <scope>NUCLEOTIDE SEQUENCE [LARGE SCALE GENOMIC DNA]</scope>
    <source>
        <strain evidence="4 5">MCA 5214</strain>
    </source>
</reference>
<evidence type="ECO:0000259" key="2">
    <source>
        <dbReference type="Pfam" id="PF13632"/>
    </source>
</evidence>
<dbReference type="Gene3D" id="3.90.550.10">
    <property type="entry name" value="Spore Coat Polysaccharide Biosynthesis Protein SpsA, Chain A"/>
    <property type="match status" value="1"/>
</dbReference>
<evidence type="ECO:0000259" key="3">
    <source>
        <dbReference type="Pfam" id="PF25550"/>
    </source>
</evidence>
<dbReference type="OrthoDB" id="38531at2759"/>
<evidence type="ECO:0000256" key="1">
    <source>
        <dbReference type="SAM" id="Phobius"/>
    </source>
</evidence>